<reference evidence="1 4" key="2">
    <citation type="submission" date="2019-02" db="EMBL/GenBank/DDBJ databases">
        <title>Complete genome sequence of Desulfobacter hydrogenophilus AcRS1.</title>
        <authorList>
            <person name="Marietou A."/>
            <person name="Lund M.B."/>
            <person name="Marshall I.P.G."/>
            <person name="Schreiber L."/>
            <person name="Jorgensen B."/>
        </authorList>
    </citation>
    <scope>NUCLEOTIDE SEQUENCE [LARGE SCALE GENOMIC DNA]</scope>
    <source>
        <strain evidence="1 4">AcRS1</strain>
        <plasmid evidence="1 4">unnamed1</plasmid>
    </source>
</reference>
<name>A0A328FC75_9BACT</name>
<dbReference type="EMBL" id="QLNI01000040">
    <property type="protein sequence ID" value="RAM00705.1"/>
    <property type="molecule type" value="Genomic_DNA"/>
</dbReference>
<dbReference type="RefSeq" id="WP_111959104.1">
    <property type="nucleotide sequence ID" value="NZ_CP036314.1"/>
</dbReference>
<evidence type="ECO:0000313" key="4">
    <source>
        <dbReference type="Proteomes" id="UP000293902"/>
    </source>
</evidence>
<dbReference type="Proteomes" id="UP000293902">
    <property type="component" value="Plasmid unnamed1"/>
</dbReference>
<evidence type="ECO:0000313" key="3">
    <source>
        <dbReference type="Proteomes" id="UP000248798"/>
    </source>
</evidence>
<dbReference type="Proteomes" id="UP000248798">
    <property type="component" value="Unassembled WGS sequence"/>
</dbReference>
<dbReference type="EMBL" id="CP036314">
    <property type="protein sequence ID" value="QBH15720.1"/>
    <property type="molecule type" value="Genomic_DNA"/>
</dbReference>
<dbReference type="GeneID" id="39462783"/>
<organism evidence="2 3">
    <name type="scientific">Desulfobacter hydrogenophilus</name>
    <dbReference type="NCBI Taxonomy" id="2291"/>
    <lineage>
        <taxon>Bacteria</taxon>
        <taxon>Pseudomonadati</taxon>
        <taxon>Thermodesulfobacteriota</taxon>
        <taxon>Desulfobacteria</taxon>
        <taxon>Desulfobacterales</taxon>
        <taxon>Desulfobacteraceae</taxon>
        <taxon>Desulfobacter</taxon>
    </lineage>
</organism>
<proteinExistence type="predicted"/>
<sequence length="150" mass="17164">MNIVGEIEGKDYVTLRDFVLKNMDYNEWNLVEPYAEKVKDQTFVYDDFIKAAKLLQTAVPLCALFFKAPAFEAEYAKNILVSVDGTKMGMMYPPTDDFEGFFELWVKTDLISKNGLIGFCIKLANDLHAIQGYEVLEDFGIDPGESDYWE</sequence>
<evidence type="ECO:0000313" key="2">
    <source>
        <dbReference type="EMBL" id="RAM00705.1"/>
    </source>
</evidence>
<dbReference type="AlphaFoldDB" id="A0A328FC75"/>
<geneLocation type="plasmid" evidence="1 4">
    <name>unnamed1</name>
</geneLocation>
<protein>
    <submittedName>
        <fullName evidence="2">Uncharacterized protein</fullName>
    </submittedName>
</protein>
<accession>A0A328FC75</accession>
<reference evidence="2 3" key="1">
    <citation type="submission" date="2018-06" db="EMBL/GenBank/DDBJ databases">
        <title>Complete Genome Sequence of Desulfobacter hydrogenophilus (DSM3380).</title>
        <authorList>
            <person name="Marietou A."/>
            <person name="Schreiber L."/>
            <person name="Marshall I."/>
            <person name="Jorgensen B."/>
        </authorList>
    </citation>
    <scope>NUCLEOTIDE SEQUENCE [LARGE SCALE GENOMIC DNA]</scope>
    <source>
        <strain evidence="2 3">DSM 3380</strain>
    </source>
</reference>
<evidence type="ECO:0000313" key="1">
    <source>
        <dbReference type="EMBL" id="QBH15720.1"/>
    </source>
</evidence>
<keyword evidence="1" id="KW-0614">Plasmid</keyword>
<gene>
    <name evidence="2" type="ORF">DO021_17680</name>
    <name evidence="1" type="ORF">EYB58_22885</name>
</gene>
<keyword evidence="4" id="KW-1185">Reference proteome</keyword>